<dbReference type="EC" id="5.3.4.1" evidence="3"/>
<comment type="catalytic activity">
    <reaction evidence="1">
        <text>Catalyzes the rearrangement of -S-S- bonds in proteins.</text>
        <dbReference type="EC" id="5.3.4.1"/>
    </reaction>
</comment>
<dbReference type="PANTHER" id="PTHR18929">
    <property type="entry name" value="PROTEIN DISULFIDE ISOMERASE"/>
    <property type="match status" value="1"/>
</dbReference>
<dbReference type="PANTHER" id="PTHR18929:SF240">
    <property type="entry name" value="PROTEIN DISULFIDE-ISOMERASE"/>
    <property type="match status" value="1"/>
</dbReference>
<evidence type="ECO:0000256" key="3">
    <source>
        <dbReference type="ARBA" id="ARBA00012723"/>
    </source>
</evidence>
<dbReference type="GO" id="GO:0006457">
    <property type="term" value="P:protein folding"/>
    <property type="evidence" value="ECO:0007669"/>
    <property type="project" value="TreeGrafter"/>
</dbReference>
<organism evidence="11 12">
    <name type="scientific">Rhynocoris fuscipes</name>
    <dbReference type="NCBI Taxonomy" id="488301"/>
    <lineage>
        <taxon>Eukaryota</taxon>
        <taxon>Metazoa</taxon>
        <taxon>Ecdysozoa</taxon>
        <taxon>Arthropoda</taxon>
        <taxon>Hexapoda</taxon>
        <taxon>Insecta</taxon>
        <taxon>Pterygota</taxon>
        <taxon>Neoptera</taxon>
        <taxon>Paraneoptera</taxon>
        <taxon>Hemiptera</taxon>
        <taxon>Heteroptera</taxon>
        <taxon>Panheteroptera</taxon>
        <taxon>Cimicomorpha</taxon>
        <taxon>Reduviidae</taxon>
        <taxon>Harpactorinae</taxon>
        <taxon>Harpactorini</taxon>
        <taxon>Rhynocoris</taxon>
    </lineage>
</organism>
<dbReference type="FunFam" id="3.40.30.10:FF:000027">
    <property type="entry name" value="protein disulfide-isomerase A2"/>
    <property type="match status" value="1"/>
</dbReference>
<dbReference type="SUPFAM" id="SSF52833">
    <property type="entry name" value="Thioredoxin-like"/>
    <property type="match status" value="1"/>
</dbReference>
<keyword evidence="8" id="KW-0413">Isomerase</keyword>
<reference evidence="11 12" key="1">
    <citation type="submission" date="2022-12" db="EMBL/GenBank/DDBJ databases">
        <title>Chromosome-level genome assembly of true bugs.</title>
        <authorList>
            <person name="Ma L."/>
            <person name="Li H."/>
        </authorList>
    </citation>
    <scope>NUCLEOTIDE SEQUENCE [LARGE SCALE GENOMIC DNA]</scope>
    <source>
        <strain evidence="11">Lab_2022b</strain>
    </source>
</reference>
<evidence type="ECO:0000313" key="11">
    <source>
        <dbReference type="EMBL" id="KAK9502338.1"/>
    </source>
</evidence>
<dbReference type="PROSITE" id="PS51352">
    <property type="entry name" value="THIOREDOXIN_2"/>
    <property type="match status" value="1"/>
</dbReference>
<keyword evidence="5" id="KW-0677">Repeat</keyword>
<comment type="similarity">
    <text evidence="2">Belongs to the protein disulfide isomerase family.</text>
</comment>
<dbReference type="InterPro" id="IPR013766">
    <property type="entry name" value="Thioredoxin_domain"/>
</dbReference>
<keyword evidence="6" id="KW-0256">Endoplasmic reticulum</keyword>
<dbReference type="Gene3D" id="3.40.30.10">
    <property type="entry name" value="Glutaredoxin"/>
    <property type="match status" value="1"/>
</dbReference>
<gene>
    <name evidence="11" type="ORF">O3M35_011128</name>
</gene>
<keyword evidence="12" id="KW-1185">Reference proteome</keyword>
<name>A0AAW1CZM9_9HEMI</name>
<feature type="domain" description="Thioredoxin" evidence="10">
    <location>
        <begin position="1"/>
        <end position="127"/>
    </location>
</feature>
<dbReference type="GO" id="GO:0005783">
    <property type="term" value="C:endoplasmic reticulum"/>
    <property type="evidence" value="ECO:0007669"/>
    <property type="project" value="TreeGrafter"/>
</dbReference>
<comment type="caution">
    <text evidence="11">The sequence shown here is derived from an EMBL/GenBank/DDBJ whole genome shotgun (WGS) entry which is preliminary data.</text>
</comment>
<sequence length="147" mass="16809">MGDLSEECVESETLPKDWDKRPVKVLVASNFDSVAYDRDKDVLVKFYYPTCKHCKQLEPTYKKLAELYKGRDDVVIAQFNGHKNDLPVELHGYPTLKLFKKGSNRVVDYKGPRTLEDLSAFMYSNGVSPPYDAGNEQWNCCRCCTPS</sequence>
<accession>A0AAW1CZM9</accession>
<keyword evidence="4" id="KW-0732">Signal</keyword>
<evidence type="ECO:0000259" key="10">
    <source>
        <dbReference type="PROSITE" id="PS51352"/>
    </source>
</evidence>
<evidence type="ECO:0000256" key="2">
    <source>
        <dbReference type="ARBA" id="ARBA00006347"/>
    </source>
</evidence>
<dbReference type="EMBL" id="JAPXFL010000008">
    <property type="protein sequence ID" value="KAK9502338.1"/>
    <property type="molecule type" value="Genomic_DNA"/>
</dbReference>
<evidence type="ECO:0000256" key="4">
    <source>
        <dbReference type="ARBA" id="ARBA00022729"/>
    </source>
</evidence>
<evidence type="ECO:0000256" key="1">
    <source>
        <dbReference type="ARBA" id="ARBA00001182"/>
    </source>
</evidence>
<protein>
    <recommendedName>
        <fullName evidence="3">protein disulfide-isomerase</fullName>
        <ecNumber evidence="3">5.3.4.1</ecNumber>
    </recommendedName>
</protein>
<evidence type="ECO:0000256" key="7">
    <source>
        <dbReference type="ARBA" id="ARBA00023157"/>
    </source>
</evidence>
<dbReference type="CDD" id="cd02995">
    <property type="entry name" value="PDI_a_PDI_a'_C"/>
    <property type="match status" value="1"/>
</dbReference>
<evidence type="ECO:0000256" key="9">
    <source>
        <dbReference type="ARBA" id="ARBA00023284"/>
    </source>
</evidence>
<keyword evidence="7" id="KW-1015">Disulfide bond</keyword>
<proteinExistence type="inferred from homology"/>
<evidence type="ECO:0000256" key="6">
    <source>
        <dbReference type="ARBA" id="ARBA00022824"/>
    </source>
</evidence>
<evidence type="ECO:0000313" key="12">
    <source>
        <dbReference type="Proteomes" id="UP001461498"/>
    </source>
</evidence>
<dbReference type="GO" id="GO:0003756">
    <property type="term" value="F:protein disulfide isomerase activity"/>
    <property type="evidence" value="ECO:0007669"/>
    <property type="project" value="UniProtKB-EC"/>
</dbReference>
<dbReference type="GO" id="GO:0034976">
    <property type="term" value="P:response to endoplasmic reticulum stress"/>
    <property type="evidence" value="ECO:0007669"/>
    <property type="project" value="TreeGrafter"/>
</dbReference>
<evidence type="ECO:0000256" key="8">
    <source>
        <dbReference type="ARBA" id="ARBA00023235"/>
    </source>
</evidence>
<evidence type="ECO:0000256" key="5">
    <source>
        <dbReference type="ARBA" id="ARBA00022737"/>
    </source>
</evidence>
<dbReference type="Proteomes" id="UP001461498">
    <property type="component" value="Unassembled WGS sequence"/>
</dbReference>
<keyword evidence="9" id="KW-0676">Redox-active center</keyword>
<dbReference type="Pfam" id="PF00085">
    <property type="entry name" value="Thioredoxin"/>
    <property type="match status" value="1"/>
</dbReference>
<dbReference type="AlphaFoldDB" id="A0AAW1CZM9"/>
<dbReference type="InterPro" id="IPR036249">
    <property type="entry name" value="Thioredoxin-like_sf"/>
</dbReference>